<evidence type="ECO:0000313" key="4">
    <source>
        <dbReference type="EMBL" id="AVR89886.1"/>
    </source>
</evidence>
<evidence type="ECO:0000256" key="1">
    <source>
        <dbReference type="ARBA" id="ARBA00023015"/>
    </source>
</evidence>
<dbReference type="Pfam" id="PF12833">
    <property type="entry name" value="HTH_18"/>
    <property type="match status" value="1"/>
</dbReference>
<organism evidence="4 5">
    <name type="scientific">Thauera aromatica K172</name>
    <dbReference type="NCBI Taxonomy" id="44139"/>
    <lineage>
        <taxon>Bacteria</taxon>
        <taxon>Pseudomonadati</taxon>
        <taxon>Pseudomonadota</taxon>
        <taxon>Betaproteobacteria</taxon>
        <taxon>Rhodocyclales</taxon>
        <taxon>Zoogloeaceae</taxon>
        <taxon>Thauera</taxon>
    </lineage>
</organism>
<dbReference type="SMART" id="SM00342">
    <property type="entry name" value="HTH_ARAC"/>
    <property type="match status" value="1"/>
</dbReference>
<dbReference type="RefSeq" id="WP_107221932.1">
    <property type="nucleotide sequence ID" value="NZ_CP028339.1"/>
</dbReference>
<dbReference type="InterPro" id="IPR053142">
    <property type="entry name" value="PchR_regulatory_protein"/>
</dbReference>
<keyword evidence="5" id="KW-1185">Reference proteome</keyword>
<gene>
    <name evidence="4" type="ORF">Tharo_3005</name>
</gene>
<accession>A0A2R4BRB3</accession>
<dbReference type="KEGG" id="tak:Tharo_3005"/>
<dbReference type="PROSITE" id="PS01124">
    <property type="entry name" value="HTH_ARAC_FAMILY_2"/>
    <property type="match status" value="1"/>
</dbReference>
<keyword evidence="2" id="KW-0804">Transcription</keyword>
<name>A0A2R4BRB3_THAAR</name>
<dbReference type="PANTHER" id="PTHR47893">
    <property type="entry name" value="REGULATORY PROTEIN PCHR"/>
    <property type="match status" value="1"/>
</dbReference>
<evidence type="ECO:0000259" key="3">
    <source>
        <dbReference type="PROSITE" id="PS01124"/>
    </source>
</evidence>
<dbReference type="Proteomes" id="UP000241885">
    <property type="component" value="Chromosome"/>
</dbReference>
<dbReference type="PANTHER" id="PTHR47893:SF1">
    <property type="entry name" value="REGULATORY PROTEIN PCHR"/>
    <property type="match status" value="1"/>
</dbReference>
<dbReference type="InterPro" id="IPR009057">
    <property type="entry name" value="Homeodomain-like_sf"/>
</dbReference>
<proteinExistence type="predicted"/>
<feature type="domain" description="HTH araC/xylS-type" evidence="3">
    <location>
        <begin position="214"/>
        <end position="316"/>
    </location>
</feature>
<dbReference type="GO" id="GO:0003700">
    <property type="term" value="F:DNA-binding transcription factor activity"/>
    <property type="evidence" value="ECO:0007669"/>
    <property type="project" value="InterPro"/>
</dbReference>
<dbReference type="GO" id="GO:0043565">
    <property type="term" value="F:sequence-specific DNA binding"/>
    <property type="evidence" value="ECO:0007669"/>
    <property type="project" value="InterPro"/>
</dbReference>
<dbReference type="AlphaFoldDB" id="A0A2R4BRB3"/>
<evidence type="ECO:0000313" key="5">
    <source>
        <dbReference type="Proteomes" id="UP000241885"/>
    </source>
</evidence>
<sequence>MNAGRGTPIRDVAELGRELTAWSAVYEQMTPGLFEGRVREVWIGPGLEVLWEKGSQSVFTSGANAPGMVSIGVPVPPGRAGLYCGMPLAGDAVTCLPGGREFEMFCRGGMDIVSASIAESLLLEAAGQGGEALRAGVAAACSRVLVRPSAAGRLRHGLLEILRALERKPELLDFHASRQAMRDDVLSLALDLLAPGSVRDRWALQPSARGRLVRGVREYVLDHPGAPPSVAELCHRFGVSRRALQYAFEDLAGLGVAQFLRCVRLNGARRDLIAGPAEPAAAIGDIAAHWGFWHLPRFSGYYRGLFGELPSATRRRAATGAGR</sequence>
<keyword evidence="1" id="KW-0805">Transcription regulation</keyword>
<dbReference type="EMBL" id="CP028339">
    <property type="protein sequence ID" value="AVR89886.1"/>
    <property type="molecule type" value="Genomic_DNA"/>
</dbReference>
<evidence type="ECO:0000256" key="2">
    <source>
        <dbReference type="ARBA" id="ARBA00023163"/>
    </source>
</evidence>
<dbReference type="InterPro" id="IPR018060">
    <property type="entry name" value="HTH_AraC"/>
</dbReference>
<protein>
    <submittedName>
        <fullName evidence="4">Regulatory protein</fullName>
    </submittedName>
</protein>
<dbReference type="OrthoDB" id="185346at2"/>
<dbReference type="SUPFAM" id="SSF46689">
    <property type="entry name" value="Homeodomain-like"/>
    <property type="match status" value="1"/>
</dbReference>
<dbReference type="Gene3D" id="1.10.10.60">
    <property type="entry name" value="Homeodomain-like"/>
    <property type="match status" value="1"/>
</dbReference>
<reference evidence="4 5" key="1">
    <citation type="submission" date="2018-03" db="EMBL/GenBank/DDBJ databases">
        <title>Complete genome sequence of Thauera aromatica, a model organism for studying aromatic compound degradation under denitrifying conditions.</title>
        <authorList>
            <person name="Lo H.-Y."/>
            <person name="Goris T."/>
            <person name="Boll M."/>
            <person name="Mueller J.A."/>
        </authorList>
    </citation>
    <scope>NUCLEOTIDE SEQUENCE [LARGE SCALE GENOMIC DNA]</scope>
    <source>
        <strain evidence="4 5">K172</strain>
    </source>
</reference>